<evidence type="ECO:0000259" key="3">
    <source>
        <dbReference type="Pfam" id="PF14690"/>
    </source>
</evidence>
<dbReference type="Pfam" id="PF14690">
    <property type="entry name" value="Zn_ribbon_ISL3"/>
    <property type="match status" value="1"/>
</dbReference>
<protein>
    <submittedName>
        <fullName evidence="4">ISL3 family transposase</fullName>
    </submittedName>
</protein>
<dbReference type="PANTHER" id="PTHR33498">
    <property type="entry name" value="TRANSPOSASE FOR INSERTION SEQUENCE ELEMENT IS1557"/>
    <property type="match status" value="1"/>
</dbReference>
<dbReference type="InterPro" id="IPR002560">
    <property type="entry name" value="Transposase_DDE"/>
</dbReference>
<organism evidence="4 5">
    <name type="scientific">Rhodococcus pseudokoreensis</name>
    <dbReference type="NCBI Taxonomy" id="2811421"/>
    <lineage>
        <taxon>Bacteria</taxon>
        <taxon>Bacillati</taxon>
        <taxon>Actinomycetota</taxon>
        <taxon>Actinomycetes</taxon>
        <taxon>Mycobacteriales</taxon>
        <taxon>Nocardiaceae</taxon>
        <taxon>Rhodococcus</taxon>
    </lineage>
</organism>
<reference evidence="4 5" key="2">
    <citation type="journal article" date="2022" name="Arch. Microbiol.">
        <title>Rhodococcus pseudokoreensis sp. nov. isolated from the rhizosphere of young M26 apple rootstocks.</title>
        <authorList>
            <person name="Kampfer P."/>
            <person name="Glaeser S.P."/>
            <person name="Blom J."/>
            <person name="Wolf J."/>
            <person name="Benning S."/>
            <person name="Schloter M."/>
            <person name="Neumann-Schaal M."/>
        </authorList>
    </citation>
    <scope>NUCLEOTIDE SEQUENCE [LARGE SCALE GENOMIC DNA]</scope>
    <source>
        <strain evidence="4 5">R79</strain>
    </source>
</reference>
<dbReference type="InterPro" id="IPR029261">
    <property type="entry name" value="Transposase_Znf"/>
</dbReference>
<geneLocation type="plasmid" evidence="4 5">
    <name>unnamed5</name>
</geneLocation>
<dbReference type="Proteomes" id="UP000662986">
    <property type="component" value="Plasmid unnamed5"/>
</dbReference>
<proteinExistence type="predicted"/>
<dbReference type="NCBIfam" id="NF033550">
    <property type="entry name" value="transpos_ISL3"/>
    <property type="match status" value="1"/>
</dbReference>
<feature type="domain" description="Transposase IS204/IS1001/IS1096/IS1165 zinc-finger" evidence="3">
    <location>
        <begin position="42"/>
        <end position="87"/>
    </location>
</feature>
<gene>
    <name evidence="4" type="ORF">JWS13_00100</name>
</gene>
<dbReference type="Pfam" id="PF01610">
    <property type="entry name" value="DDE_Tnp_ISL3"/>
    <property type="match status" value="1"/>
</dbReference>
<name>A0A974VXP4_9NOCA</name>
<dbReference type="PANTHER" id="PTHR33498:SF1">
    <property type="entry name" value="TRANSPOSASE FOR INSERTION SEQUENCE ELEMENT IS1557"/>
    <property type="match status" value="1"/>
</dbReference>
<dbReference type="InterPro" id="IPR032877">
    <property type="entry name" value="Transposase_HTH"/>
</dbReference>
<evidence type="ECO:0000313" key="5">
    <source>
        <dbReference type="Proteomes" id="UP000662986"/>
    </source>
</evidence>
<dbReference type="EMBL" id="CP070614">
    <property type="protein sequence ID" value="QSE87152.1"/>
    <property type="molecule type" value="Genomic_DNA"/>
</dbReference>
<accession>A0A974VXP4</accession>
<evidence type="ECO:0000259" key="2">
    <source>
        <dbReference type="Pfam" id="PF13542"/>
    </source>
</evidence>
<dbReference type="Pfam" id="PF13542">
    <property type="entry name" value="HTH_Tnp_ISL3"/>
    <property type="match status" value="1"/>
</dbReference>
<evidence type="ECO:0000313" key="4">
    <source>
        <dbReference type="EMBL" id="QSE87152.1"/>
    </source>
</evidence>
<dbReference type="RefSeq" id="WP_206003889.1">
    <property type="nucleotide sequence ID" value="NZ_CP070614.1"/>
</dbReference>
<sequence>MRNNRIWGRILGVEKTVVEGVEFDDDMGCVVVSVRPTLRARSRCGVCRRRCPGYDGGAGRRRWRALDAGLTTVVIEAWAPRVVCREHGVVVAHVPWARHGAGHTRRFDETIAWLATHCSKSAVCELMQVAWRTVGSIVDRVWADTEQTFDRFAELRRIGIDEISYKKGHKYLTVVVDHDSGRLVWAAEGRNADTLRGFFDLLGPERCAQITHVTADAAPWIAKVVTERCAEAVRCADPFHVVAWATAAVDKVRRGSWNRARAKALPRRQFGTRSRAADNAPDPHRERAIVVKKSRWALLKNPENLTGKQAVTLRLIELEDPVLHRAYLLKESLRLVFQMRHEDAVVALDRWIGWARRSRIPEFVALQRSIVTHKDSILAAIEHGLSNGRIESVNTKIRLITRVAFGFRTPEALIALAMLGLGGHPPQLPGRNHPRMSQ</sequence>
<keyword evidence="5" id="KW-1185">Reference proteome</keyword>
<evidence type="ECO:0000259" key="1">
    <source>
        <dbReference type="Pfam" id="PF01610"/>
    </source>
</evidence>
<feature type="domain" description="Transposase IS204/IS1001/IS1096/IS1165 DDE" evidence="1">
    <location>
        <begin position="158"/>
        <end position="415"/>
    </location>
</feature>
<keyword evidence="4" id="KW-0614">Plasmid</keyword>
<reference evidence="4 5" key="1">
    <citation type="journal article" date="2021" name="Microbiol. Resour. Announc.">
        <title>Complete Genome Sequences of Two Rhodococcus sp. Strains with Large and Linear Chromosomes, Isolated from Apple Rhizosphere.</title>
        <authorList>
            <person name="Benning S."/>
            <person name="Brugnone N."/>
            <person name="Siani R."/>
            <person name="Kublik S."/>
            <person name="Schloter M."/>
            <person name="Rad V."/>
        </authorList>
    </citation>
    <scope>NUCLEOTIDE SEQUENCE [LARGE SCALE GENOMIC DNA]</scope>
    <source>
        <strain evidence="4 5">R79</strain>
    </source>
</reference>
<feature type="domain" description="Transposase IS204/IS1001/IS1096/IS1165 helix-turn-helix" evidence="2">
    <location>
        <begin position="93"/>
        <end position="142"/>
    </location>
</feature>
<dbReference type="InterPro" id="IPR047951">
    <property type="entry name" value="Transpos_ISL3"/>
</dbReference>